<dbReference type="AlphaFoldDB" id="A0AAV9E980"/>
<reference evidence="2" key="2">
    <citation type="submission" date="2023-06" db="EMBL/GenBank/DDBJ databases">
        <authorList>
            <person name="Ma L."/>
            <person name="Liu K.-W."/>
            <person name="Li Z."/>
            <person name="Hsiao Y.-Y."/>
            <person name="Qi Y."/>
            <person name="Fu T."/>
            <person name="Tang G."/>
            <person name="Zhang D."/>
            <person name="Sun W.-H."/>
            <person name="Liu D.-K."/>
            <person name="Li Y."/>
            <person name="Chen G.-Z."/>
            <person name="Liu X.-D."/>
            <person name="Liao X.-Y."/>
            <person name="Jiang Y.-T."/>
            <person name="Yu X."/>
            <person name="Hao Y."/>
            <person name="Huang J."/>
            <person name="Zhao X.-W."/>
            <person name="Ke S."/>
            <person name="Chen Y.-Y."/>
            <person name="Wu W.-L."/>
            <person name="Hsu J.-L."/>
            <person name="Lin Y.-F."/>
            <person name="Huang M.-D."/>
            <person name="Li C.-Y."/>
            <person name="Huang L."/>
            <person name="Wang Z.-W."/>
            <person name="Zhao X."/>
            <person name="Zhong W.-Y."/>
            <person name="Peng D.-H."/>
            <person name="Ahmad S."/>
            <person name="Lan S."/>
            <person name="Zhang J.-S."/>
            <person name="Tsai W.-C."/>
            <person name="Van De Peer Y."/>
            <person name="Liu Z.-J."/>
        </authorList>
    </citation>
    <scope>NUCLEOTIDE SEQUENCE</scope>
    <source>
        <strain evidence="2">CP</strain>
        <tissue evidence="2">Leaves</tissue>
    </source>
</reference>
<evidence type="ECO:0000313" key="2">
    <source>
        <dbReference type="EMBL" id="KAK1309525.1"/>
    </source>
</evidence>
<dbReference type="InterPro" id="IPR037284">
    <property type="entry name" value="SUF_FeS_clus_asmbl_SufBD_sf"/>
</dbReference>
<dbReference type="InterPro" id="IPR000825">
    <property type="entry name" value="SUF_FeS_clus_asmbl_SufBD_core"/>
</dbReference>
<gene>
    <name evidence="2" type="ORF">QJS10_CPA09g01581</name>
</gene>
<proteinExistence type="predicted"/>
<dbReference type="EMBL" id="JAUJYO010000009">
    <property type="protein sequence ID" value="KAK1309525.1"/>
    <property type="molecule type" value="Genomic_DNA"/>
</dbReference>
<dbReference type="SUPFAM" id="SSF101960">
    <property type="entry name" value="Stabilizer of iron transporter SufD"/>
    <property type="match status" value="1"/>
</dbReference>
<sequence>MYSLNTPPHPLLLPPPLLTMSSTTTTSHLLHPFHHHHLPKPKPSPLRLRLRSALSDPRLLHLAEKLEDSVSPSLPLLHNLRLSSSDSILSKSWPTRRDDPFRYTDLSLLKSSQIEPSPPSPSSPLPDEPQLFPNRFYILDGHVIPSLSSLPNLPNGVYVGGISGVPDRIAGSVLDSFSGFRDGDLFWDLNGIGAPDVAVVYVPEGCRVEEPLHLKYVFGGGGGERRLAVSNPRVLVVVERGGEIGIVEEFGGGGGDGFYWANSVAEVAIGEGGRVSHSYVQRQELGSAHTKWTLVQQGSSSTYELVEISTGGKLSRHNLHIQQLGPDTVTELSSFHMSRSDQLLDLHSKLVLDHPRGYARQLHKCVVSHSSGKVVFDGNIQVNRYAQQTDAGQQTRSLPLTPRPCINVKPNLKIVADDVKCSHGAAISNLEDSQQLFYFKARGIDTQTARDAVVFSFGAEVLSRLPYEALRKSLASDLKGLIADKETIHLPDEI</sequence>
<dbReference type="PANTHER" id="PTHR43575">
    <property type="entry name" value="PROTEIN ABCI7, CHLOROPLASTIC"/>
    <property type="match status" value="1"/>
</dbReference>
<dbReference type="Pfam" id="PF01458">
    <property type="entry name" value="SUFBD_core"/>
    <property type="match status" value="1"/>
</dbReference>
<evidence type="ECO:0000313" key="3">
    <source>
        <dbReference type="Proteomes" id="UP001180020"/>
    </source>
</evidence>
<feature type="domain" description="SUF system FeS cluster assembly SufBD core" evidence="1">
    <location>
        <begin position="228"/>
        <end position="457"/>
    </location>
</feature>
<dbReference type="Proteomes" id="UP001180020">
    <property type="component" value="Unassembled WGS sequence"/>
</dbReference>
<accession>A0AAV9E980</accession>
<comment type="caution">
    <text evidence="2">The sequence shown here is derived from an EMBL/GenBank/DDBJ whole genome shotgun (WGS) entry which is preliminary data.</text>
</comment>
<name>A0AAV9E980_ACOCL</name>
<organism evidence="2 3">
    <name type="scientific">Acorus calamus</name>
    <name type="common">Sweet flag</name>
    <dbReference type="NCBI Taxonomy" id="4465"/>
    <lineage>
        <taxon>Eukaryota</taxon>
        <taxon>Viridiplantae</taxon>
        <taxon>Streptophyta</taxon>
        <taxon>Embryophyta</taxon>
        <taxon>Tracheophyta</taxon>
        <taxon>Spermatophyta</taxon>
        <taxon>Magnoliopsida</taxon>
        <taxon>Liliopsida</taxon>
        <taxon>Acoraceae</taxon>
        <taxon>Acorus</taxon>
    </lineage>
</organism>
<keyword evidence="3" id="KW-1185">Reference proteome</keyword>
<evidence type="ECO:0000259" key="1">
    <source>
        <dbReference type="Pfam" id="PF01458"/>
    </source>
</evidence>
<dbReference type="PANTHER" id="PTHR43575:SF1">
    <property type="entry name" value="PROTEIN ABCI7, CHLOROPLASTIC"/>
    <property type="match status" value="1"/>
</dbReference>
<dbReference type="GO" id="GO:0016226">
    <property type="term" value="P:iron-sulfur cluster assembly"/>
    <property type="evidence" value="ECO:0007669"/>
    <property type="project" value="InterPro"/>
</dbReference>
<reference evidence="2" key="1">
    <citation type="journal article" date="2023" name="Nat. Commun.">
        <title>Diploid and tetraploid genomes of Acorus and the evolution of monocots.</title>
        <authorList>
            <person name="Ma L."/>
            <person name="Liu K.W."/>
            <person name="Li Z."/>
            <person name="Hsiao Y.Y."/>
            <person name="Qi Y."/>
            <person name="Fu T."/>
            <person name="Tang G.D."/>
            <person name="Zhang D."/>
            <person name="Sun W.H."/>
            <person name="Liu D.K."/>
            <person name="Li Y."/>
            <person name="Chen G.Z."/>
            <person name="Liu X.D."/>
            <person name="Liao X.Y."/>
            <person name="Jiang Y.T."/>
            <person name="Yu X."/>
            <person name="Hao Y."/>
            <person name="Huang J."/>
            <person name="Zhao X.W."/>
            <person name="Ke S."/>
            <person name="Chen Y.Y."/>
            <person name="Wu W.L."/>
            <person name="Hsu J.L."/>
            <person name="Lin Y.F."/>
            <person name="Huang M.D."/>
            <person name="Li C.Y."/>
            <person name="Huang L."/>
            <person name="Wang Z.W."/>
            <person name="Zhao X."/>
            <person name="Zhong W.Y."/>
            <person name="Peng D.H."/>
            <person name="Ahmad S."/>
            <person name="Lan S."/>
            <person name="Zhang J.S."/>
            <person name="Tsai W.C."/>
            <person name="Van de Peer Y."/>
            <person name="Liu Z.J."/>
        </authorList>
    </citation>
    <scope>NUCLEOTIDE SEQUENCE</scope>
    <source>
        <strain evidence="2">CP</strain>
    </source>
</reference>
<dbReference type="InterPro" id="IPR055346">
    <property type="entry name" value="Fe-S_cluster_assembly_SufBD"/>
</dbReference>
<protein>
    <recommendedName>
        <fullName evidence="1">SUF system FeS cluster assembly SufBD core domain-containing protein</fullName>
    </recommendedName>
</protein>